<dbReference type="InterPro" id="IPR036291">
    <property type="entry name" value="NAD(P)-bd_dom_sf"/>
</dbReference>
<dbReference type="EMBL" id="JBFTWV010000194">
    <property type="protein sequence ID" value="KAL2784115.1"/>
    <property type="molecule type" value="Genomic_DNA"/>
</dbReference>
<organism evidence="4 5">
    <name type="scientific">Aspergillus keveii</name>
    <dbReference type="NCBI Taxonomy" id="714993"/>
    <lineage>
        <taxon>Eukaryota</taxon>
        <taxon>Fungi</taxon>
        <taxon>Dikarya</taxon>
        <taxon>Ascomycota</taxon>
        <taxon>Pezizomycotina</taxon>
        <taxon>Eurotiomycetes</taxon>
        <taxon>Eurotiomycetidae</taxon>
        <taxon>Eurotiales</taxon>
        <taxon>Aspergillaceae</taxon>
        <taxon>Aspergillus</taxon>
        <taxon>Aspergillus subgen. Nidulantes</taxon>
    </lineage>
</organism>
<dbReference type="PANTHER" id="PTHR24320:SF272">
    <property type="entry name" value="NAD(P)-BINDING ROSSMANN-FOLD SUPERFAMILY PROTEIN"/>
    <property type="match status" value="1"/>
</dbReference>
<evidence type="ECO:0008006" key="6">
    <source>
        <dbReference type="Google" id="ProtNLM"/>
    </source>
</evidence>
<evidence type="ECO:0000256" key="3">
    <source>
        <dbReference type="ARBA" id="ARBA00023002"/>
    </source>
</evidence>
<proteinExistence type="inferred from homology"/>
<dbReference type="InterPro" id="IPR002347">
    <property type="entry name" value="SDR_fam"/>
</dbReference>
<dbReference type="Gene3D" id="3.40.50.720">
    <property type="entry name" value="NAD(P)-binding Rossmann-like Domain"/>
    <property type="match status" value="1"/>
</dbReference>
<protein>
    <recommendedName>
        <fullName evidence="6">Short-chain dehydrogenase</fullName>
    </recommendedName>
</protein>
<dbReference type="Pfam" id="PF13561">
    <property type="entry name" value="adh_short_C2"/>
    <property type="match status" value="1"/>
</dbReference>
<gene>
    <name evidence="4" type="ORF">BJX66DRAFT_317258</name>
</gene>
<reference evidence="4 5" key="1">
    <citation type="submission" date="2024-07" db="EMBL/GenBank/DDBJ databases">
        <title>Section-level genome sequencing and comparative genomics of Aspergillus sections Usti and Cavernicolus.</title>
        <authorList>
            <consortium name="Lawrence Berkeley National Laboratory"/>
            <person name="Nybo J.L."/>
            <person name="Vesth T.C."/>
            <person name="Theobald S."/>
            <person name="Frisvad J.C."/>
            <person name="Larsen T.O."/>
            <person name="Kjaerboelling I."/>
            <person name="Rothschild-Mancinelli K."/>
            <person name="Lyhne E.K."/>
            <person name="Kogle M.E."/>
            <person name="Barry K."/>
            <person name="Clum A."/>
            <person name="Na H."/>
            <person name="Ledsgaard L."/>
            <person name="Lin J."/>
            <person name="Lipzen A."/>
            <person name="Kuo A."/>
            <person name="Riley R."/>
            <person name="Mondo S."/>
            <person name="Labutti K."/>
            <person name="Haridas S."/>
            <person name="Pangalinan J."/>
            <person name="Salamov A.A."/>
            <person name="Simmons B.A."/>
            <person name="Magnuson J.K."/>
            <person name="Chen J."/>
            <person name="Drula E."/>
            <person name="Henrissat B."/>
            <person name="Wiebenga A."/>
            <person name="Lubbers R.J."/>
            <person name="Gomes A.C."/>
            <person name="Makela M.R."/>
            <person name="Stajich J."/>
            <person name="Grigoriev I.V."/>
            <person name="Mortensen U.H."/>
            <person name="De Vries R.P."/>
            <person name="Baker S.E."/>
            <person name="Andersen M.R."/>
        </authorList>
    </citation>
    <scope>NUCLEOTIDE SEQUENCE [LARGE SCALE GENOMIC DNA]</scope>
    <source>
        <strain evidence="4 5">CBS 209.92</strain>
    </source>
</reference>
<sequence>MEIIQMDQASLSSVRAAAAAILERPSRVHLLVNNAGIMAIPDYRLTPDGHELQLATNHLSHFLFFKLLEPALLKAASPQLPSRVVTLSSSAHNIHEINDADNYNFERTDYNPMIAYAQSKTTNIYMANEIERRYAERNVHATSVHPGIVVQTALAQHMPPDAFKDVDESALYACVKSVEQGAATTVWAAVGDKWKSGGGKYLADCAVAELYVDGEDKFLTAGYAAHAYDVDEAKRLWRDSLRLVGLPEEEE</sequence>
<dbReference type="Proteomes" id="UP001610563">
    <property type="component" value="Unassembled WGS sequence"/>
</dbReference>
<keyword evidence="3" id="KW-0560">Oxidoreductase</keyword>
<dbReference type="SUPFAM" id="SSF51735">
    <property type="entry name" value="NAD(P)-binding Rossmann-fold domains"/>
    <property type="match status" value="1"/>
</dbReference>
<keyword evidence="2" id="KW-0521">NADP</keyword>
<dbReference type="PANTHER" id="PTHR24320">
    <property type="entry name" value="RETINOL DEHYDROGENASE"/>
    <property type="match status" value="1"/>
</dbReference>
<evidence type="ECO:0000256" key="1">
    <source>
        <dbReference type="ARBA" id="ARBA00006484"/>
    </source>
</evidence>
<comment type="similarity">
    <text evidence="1">Belongs to the short-chain dehydrogenases/reductases (SDR) family.</text>
</comment>
<evidence type="ECO:0000313" key="5">
    <source>
        <dbReference type="Proteomes" id="UP001610563"/>
    </source>
</evidence>
<name>A0ABR4FLK3_9EURO</name>
<evidence type="ECO:0000313" key="4">
    <source>
        <dbReference type="EMBL" id="KAL2784115.1"/>
    </source>
</evidence>
<evidence type="ECO:0000256" key="2">
    <source>
        <dbReference type="ARBA" id="ARBA00022857"/>
    </source>
</evidence>
<keyword evidence="5" id="KW-1185">Reference proteome</keyword>
<comment type="caution">
    <text evidence="4">The sequence shown here is derived from an EMBL/GenBank/DDBJ whole genome shotgun (WGS) entry which is preliminary data.</text>
</comment>
<accession>A0ABR4FLK3</accession>